<name>A0A150PAF3_SORCE</name>
<dbReference type="PANTHER" id="PTHR35802:SF1">
    <property type="entry name" value="PROTEASE SYNTHASE AND SPORULATION PROTEIN PAI 2"/>
    <property type="match status" value="1"/>
</dbReference>
<dbReference type="Proteomes" id="UP000075420">
    <property type="component" value="Unassembled WGS sequence"/>
</dbReference>
<dbReference type="SUPFAM" id="SSF50475">
    <property type="entry name" value="FMN-binding split barrel"/>
    <property type="match status" value="1"/>
</dbReference>
<proteinExistence type="predicted"/>
<dbReference type="PIRSF" id="PIRSF010372">
    <property type="entry name" value="PaiB"/>
    <property type="match status" value="1"/>
</dbReference>
<reference evidence="1 2" key="1">
    <citation type="submission" date="2014-02" db="EMBL/GenBank/DDBJ databases">
        <title>The small core and large imbalanced accessory genome model reveals a collaborative survival strategy of Sorangium cellulosum strains in nature.</title>
        <authorList>
            <person name="Han K."/>
            <person name="Peng R."/>
            <person name="Blom J."/>
            <person name="Li Y.-Z."/>
        </authorList>
    </citation>
    <scope>NUCLEOTIDE SEQUENCE [LARGE SCALE GENOMIC DNA]</scope>
    <source>
        <strain evidence="1 2">So0157-25</strain>
    </source>
</reference>
<gene>
    <name evidence="1" type="ORF">BE08_07615</name>
</gene>
<dbReference type="Pfam" id="PF04299">
    <property type="entry name" value="FMN_bind_2"/>
    <property type="match status" value="1"/>
</dbReference>
<dbReference type="Gene3D" id="2.30.110.10">
    <property type="entry name" value="Electron Transport, Fmn-binding Protein, Chain A"/>
    <property type="match status" value="1"/>
</dbReference>
<evidence type="ECO:0000313" key="2">
    <source>
        <dbReference type="Proteomes" id="UP000075420"/>
    </source>
</evidence>
<dbReference type="EMBL" id="JELY01002417">
    <property type="protein sequence ID" value="KYF52620.1"/>
    <property type="molecule type" value="Genomic_DNA"/>
</dbReference>
<dbReference type="PANTHER" id="PTHR35802">
    <property type="entry name" value="PROTEASE SYNTHASE AND SPORULATION PROTEIN PAI 2"/>
    <property type="match status" value="1"/>
</dbReference>
<comment type="caution">
    <text evidence="1">The sequence shown here is derived from an EMBL/GenBank/DDBJ whole genome shotgun (WGS) entry which is preliminary data.</text>
</comment>
<organism evidence="1 2">
    <name type="scientific">Sorangium cellulosum</name>
    <name type="common">Polyangium cellulosum</name>
    <dbReference type="NCBI Taxonomy" id="56"/>
    <lineage>
        <taxon>Bacteria</taxon>
        <taxon>Pseudomonadati</taxon>
        <taxon>Myxococcota</taxon>
        <taxon>Polyangia</taxon>
        <taxon>Polyangiales</taxon>
        <taxon>Polyangiaceae</taxon>
        <taxon>Sorangium</taxon>
    </lineage>
</organism>
<accession>A0A150PAF3</accession>
<evidence type="ECO:0008006" key="3">
    <source>
        <dbReference type="Google" id="ProtNLM"/>
    </source>
</evidence>
<dbReference type="InterPro" id="IPR007396">
    <property type="entry name" value="TR_PAI2-type"/>
</dbReference>
<dbReference type="InterPro" id="IPR012349">
    <property type="entry name" value="Split_barrel_FMN-bd"/>
</dbReference>
<evidence type="ECO:0000313" key="1">
    <source>
        <dbReference type="EMBL" id="KYF52620.1"/>
    </source>
</evidence>
<dbReference type="AlphaFoldDB" id="A0A150PAF3"/>
<protein>
    <recommendedName>
        <fullName evidence="3">Transcriptional regulator</fullName>
    </recommendedName>
</protein>
<sequence length="214" mass="23773">MYSPRAFVETDIDRQLDLIEAFSFGCLMAQDGQGGLEIAHLPFVLDRGVGPLGRLRAHVARANPIWRLATDGRPVVAVFSGPHGYVSARWYEEPTRQVPTWNYAVVHAHGRASGPMDRGELTALLDDLAAIHERGAAEPWSTRELDRELHDGLLQGIVGFTVAIERLEGKFKLSQNRSPADQARVARALGERARPDDLEMARLMRSMKPSGEQR</sequence>